<proteinExistence type="predicted"/>
<reference evidence="1" key="1">
    <citation type="journal article" date="2023" name="G3 (Bethesda)">
        <title>A reference genome for the long-term kleptoplast-retaining sea slug Elysia crispata morphotype clarki.</title>
        <authorList>
            <person name="Eastman K.E."/>
            <person name="Pendleton A.L."/>
            <person name="Shaikh M.A."/>
            <person name="Suttiyut T."/>
            <person name="Ogas R."/>
            <person name="Tomko P."/>
            <person name="Gavelis G."/>
            <person name="Widhalm J.R."/>
            <person name="Wisecaver J.H."/>
        </authorList>
    </citation>
    <scope>NUCLEOTIDE SEQUENCE</scope>
    <source>
        <strain evidence="1">ECLA1</strain>
    </source>
</reference>
<evidence type="ECO:0000313" key="2">
    <source>
        <dbReference type="Proteomes" id="UP001283361"/>
    </source>
</evidence>
<sequence>MPDPAITTHVPFSAMHDGGCNVQPADALRSPDAFPGVLPHNTTTRFKPAHWSRETVISPPFLSIGRTLTCPITRLPRVDLWPL</sequence>
<gene>
    <name evidence="1" type="ORF">RRG08_011575</name>
</gene>
<evidence type="ECO:0000313" key="1">
    <source>
        <dbReference type="EMBL" id="KAK3700818.1"/>
    </source>
</evidence>
<dbReference type="AlphaFoldDB" id="A0AAE1CJH3"/>
<protein>
    <submittedName>
        <fullName evidence="1">Uncharacterized protein</fullName>
    </submittedName>
</protein>
<comment type="caution">
    <text evidence="1">The sequence shown here is derived from an EMBL/GenBank/DDBJ whole genome shotgun (WGS) entry which is preliminary data.</text>
</comment>
<name>A0AAE1CJH3_9GAST</name>
<dbReference type="Proteomes" id="UP001283361">
    <property type="component" value="Unassembled WGS sequence"/>
</dbReference>
<accession>A0AAE1CJH3</accession>
<dbReference type="EMBL" id="JAWDGP010007902">
    <property type="protein sequence ID" value="KAK3700818.1"/>
    <property type="molecule type" value="Genomic_DNA"/>
</dbReference>
<organism evidence="1 2">
    <name type="scientific">Elysia crispata</name>
    <name type="common">lettuce slug</name>
    <dbReference type="NCBI Taxonomy" id="231223"/>
    <lineage>
        <taxon>Eukaryota</taxon>
        <taxon>Metazoa</taxon>
        <taxon>Spiralia</taxon>
        <taxon>Lophotrochozoa</taxon>
        <taxon>Mollusca</taxon>
        <taxon>Gastropoda</taxon>
        <taxon>Heterobranchia</taxon>
        <taxon>Euthyneura</taxon>
        <taxon>Panpulmonata</taxon>
        <taxon>Sacoglossa</taxon>
        <taxon>Placobranchoidea</taxon>
        <taxon>Plakobranchidae</taxon>
        <taxon>Elysia</taxon>
    </lineage>
</organism>
<keyword evidence="2" id="KW-1185">Reference proteome</keyword>